<evidence type="ECO:0000313" key="2">
    <source>
        <dbReference type="Proteomes" id="UP001597351"/>
    </source>
</evidence>
<name>A0ABW4TKA9_9ACTN</name>
<accession>A0ABW4TKA9</accession>
<dbReference type="Proteomes" id="UP001597351">
    <property type="component" value="Unassembled WGS sequence"/>
</dbReference>
<dbReference type="EMBL" id="JBHUGD010000001">
    <property type="protein sequence ID" value="MFD1945818.1"/>
    <property type="molecule type" value="Genomic_DNA"/>
</dbReference>
<proteinExistence type="predicted"/>
<dbReference type="RefSeq" id="WP_343915275.1">
    <property type="nucleotide sequence ID" value="NZ_BAAAJT010000002.1"/>
</dbReference>
<comment type="caution">
    <text evidence="1">The sequence shown here is derived from an EMBL/GenBank/DDBJ whole genome shotgun (WGS) entry which is preliminary data.</text>
</comment>
<evidence type="ECO:0000313" key="1">
    <source>
        <dbReference type="EMBL" id="MFD1945818.1"/>
    </source>
</evidence>
<sequence length="121" mass="13972">MDEHDWGSARMVELVREHLALPFFDARDLVQEVALVDGDVRVVLRRLRDDDRPHAVRYSLQRLPAGPWTGEVCETPEQWAVEVSGDLTEVIATREIEQGERRVEADGVLLVRWWSGDNWSH</sequence>
<protein>
    <submittedName>
        <fullName evidence="1">Uncharacterized protein</fullName>
    </submittedName>
</protein>
<organism evidence="1 2">
    <name type="scientific">Nocardioides aestuarii</name>
    <dbReference type="NCBI Taxonomy" id="252231"/>
    <lineage>
        <taxon>Bacteria</taxon>
        <taxon>Bacillati</taxon>
        <taxon>Actinomycetota</taxon>
        <taxon>Actinomycetes</taxon>
        <taxon>Propionibacteriales</taxon>
        <taxon>Nocardioidaceae</taxon>
        <taxon>Nocardioides</taxon>
    </lineage>
</organism>
<gene>
    <name evidence="1" type="ORF">ACFSDE_03365</name>
</gene>
<reference evidence="2" key="1">
    <citation type="journal article" date="2019" name="Int. J. Syst. Evol. Microbiol.">
        <title>The Global Catalogue of Microorganisms (GCM) 10K type strain sequencing project: providing services to taxonomists for standard genome sequencing and annotation.</title>
        <authorList>
            <consortium name="The Broad Institute Genomics Platform"/>
            <consortium name="The Broad Institute Genome Sequencing Center for Infectious Disease"/>
            <person name="Wu L."/>
            <person name="Ma J."/>
        </authorList>
    </citation>
    <scope>NUCLEOTIDE SEQUENCE [LARGE SCALE GENOMIC DNA]</scope>
    <source>
        <strain evidence="2">CGMCC 1.12477</strain>
    </source>
</reference>
<keyword evidence="2" id="KW-1185">Reference proteome</keyword>